<dbReference type="AlphaFoldDB" id="A0A098EPF2"/>
<organism evidence="1 2">
    <name type="scientific">Planococcus massiliensis</name>
    <dbReference type="NCBI Taxonomy" id="1499687"/>
    <lineage>
        <taxon>Bacteria</taxon>
        <taxon>Bacillati</taxon>
        <taxon>Bacillota</taxon>
        <taxon>Bacilli</taxon>
        <taxon>Bacillales</taxon>
        <taxon>Caryophanaceae</taxon>
        <taxon>Planococcus</taxon>
    </lineage>
</organism>
<dbReference type="RefSeq" id="WP_052653439.1">
    <property type="nucleotide sequence ID" value="NZ_CCXS01000001.1"/>
</dbReference>
<gene>
    <name evidence="1" type="ORF">BN1080_03174</name>
</gene>
<protein>
    <recommendedName>
        <fullName evidence="3">Transcriptional regulator</fullName>
    </recommendedName>
</protein>
<name>A0A098EPF2_9BACL</name>
<proteinExistence type="predicted"/>
<dbReference type="STRING" id="1499687.BN1080_03174"/>
<dbReference type="Proteomes" id="UP000043699">
    <property type="component" value="Unassembled WGS sequence"/>
</dbReference>
<reference evidence="1 2" key="1">
    <citation type="submission" date="2014-09" db="EMBL/GenBank/DDBJ databases">
        <authorList>
            <person name="Urmite Genomes Urmite Genomes"/>
        </authorList>
    </citation>
    <scope>NUCLEOTIDE SEQUENCE [LARGE SCALE GENOMIC DNA]</scope>
    <source>
        <strain evidence="1 2">ES2</strain>
    </source>
</reference>
<dbReference type="EMBL" id="CCXS01000001">
    <property type="protein sequence ID" value="CEG24154.1"/>
    <property type="molecule type" value="Genomic_DNA"/>
</dbReference>
<evidence type="ECO:0000313" key="2">
    <source>
        <dbReference type="Proteomes" id="UP000043699"/>
    </source>
</evidence>
<accession>A0A098EPF2</accession>
<dbReference type="OrthoDB" id="2112405at2"/>
<keyword evidence="2" id="KW-1185">Reference proteome</keyword>
<evidence type="ECO:0000313" key="1">
    <source>
        <dbReference type="EMBL" id="CEG24154.1"/>
    </source>
</evidence>
<sequence length="73" mass="8629">MKAQILKAFKHQQLVDMMYMANDGTISKRRVKILKVSGESFQAYCFLRHKKRTFKMENVLSLIPVTQKERLII</sequence>
<evidence type="ECO:0008006" key="3">
    <source>
        <dbReference type="Google" id="ProtNLM"/>
    </source>
</evidence>